<dbReference type="Proteomes" id="UP000652761">
    <property type="component" value="Unassembled WGS sequence"/>
</dbReference>
<comment type="caution">
    <text evidence="1">The sequence shown here is derived from an EMBL/GenBank/DDBJ whole genome shotgun (WGS) entry which is preliminary data.</text>
</comment>
<accession>A0A843XG44</accession>
<sequence length="170" mass="19059">MWGRVSPSSFRLSEGWIALFGIDVCLFSAAGSWRAKRQGLLTLNSSGKKLTAGALAVNLFSGGSRQPVLVVYFTLDVKICYRLHLDLLWLQGDVVSGGWLCRHLSRRLEMPRRHHWLNLDLRTRTVAASSGGLTVVIVTTPPHDISKCGSLPELTQRHFFCYPFEFRLMG</sequence>
<evidence type="ECO:0000313" key="2">
    <source>
        <dbReference type="Proteomes" id="UP000652761"/>
    </source>
</evidence>
<organism evidence="1 2">
    <name type="scientific">Colocasia esculenta</name>
    <name type="common">Wild taro</name>
    <name type="synonym">Arum esculentum</name>
    <dbReference type="NCBI Taxonomy" id="4460"/>
    <lineage>
        <taxon>Eukaryota</taxon>
        <taxon>Viridiplantae</taxon>
        <taxon>Streptophyta</taxon>
        <taxon>Embryophyta</taxon>
        <taxon>Tracheophyta</taxon>
        <taxon>Spermatophyta</taxon>
        <taxon>Magnoliopsida</taxon>
        <taxon>Liliopsida</taxon>
        <taxon>Araceae</taxon>
        <taxon>Aroideae</taxon>
        <taxon>Colocasieae</taxon>
        <taxon>Colocasia</taxon>
    </lineage>
</organism>
<gene>
    <name evidence="1" type="ORF">Taro_051451</name>
</gene>
<dbReference type="EMBL" id="NMUH01008207">
    <property type="protein sequence ID" value="MQM18459.1"/>
    <property type="molecule type" value="Genomic_DNA"/>
</dbReference>
<keyword evidence="2" id="KW-1185">Reference proteome</keyword>
<protein>
    <submittedName>
        <fullName evidence="1">Uncharacterized protein</fullName>
    </submittedName>
</protein>
<proteinExistence type="predicted"/>
<reference evidence="1" key="1">
    <citation type="submission" date="2017-07" db="EMBL/GenBank/DDBJ databases">
        <title>Taro Niue Genome Assembly and Annotation.</title>
        <authorList>
            <person name="Atibalentja N."/>
            <person name="Keating K."/>
            <person name="Fields C.J."/>
        </authorList>
    </citation>
    <scope>NUCLEOTIDE SEQUENCE</scope>
    <source>
        <strain evidence="1">Niue_2</strain>
        <tissue evidence="1">Leaf</tissue>
    </source>
</reference>
<name>A0A843XG44_COLES</name>
<evidence type="ECO:0000313" key="1">
    <source>
        <dbReference type="EMBL" id="MQM18459.1"/>
    </source>
</evidence>
<dbReference type="AlphaFoldDB" id="A0A843XG44"/>